<keyword evidence="2" id="KW-1185">Reference proteome</keyword>
<accession>A0ACC2TBC6</accession>
<name>A0ACC2TBC6_9FUNG</name>
<organism evidence="1 2">
    <name type="scientific">Entomophthora muscae</name>
    <dbReference type="NCBI Taxonomy" id="34485"/>
    <lineage>
        <taxon>Eukaryota</taxon>
        <taxon>Fungi</taxon>
        <taxon>Fungi incertae sedis</taxon>
        <taxon>Zoopagomycota</taxon>
        <taxon>Entomophthoromycotina</taxon>
        <taxon>Entomophthoromycetes</taxon>
        <taxon>Entomophthorales</taxon>
        <taxon>Entomophthoraceae</taxon>
        <taxon>Entomophthora</taxon>
    </lineage>
</organism>
<dbReference type="Proteomes" id="UP001165960">
    <property type="component" value="Unassembled WGS sequence"/>
</dbReference>
<dbReference type="EMBL" id="QTSX02003163">
    <property type="protein sequence ID" value="KAJ9071567.1"/>
    <property type="molecule type" value="Genomic_DNA"/>
</dbReference>
<gene>
    <name evidence="1" type="ORF">DSO57_1035707</name>
</gene>
<evidence type="ECO:0000313" key="1">
    <source>
        <dbReference type="EMBL" id="KAJ9071567.1"/>
    </source>
</evidence>
<reference evidence="1" key="1">
    <citation type="submission" date="2022-04" db="EMBL/GenBank/DDBJ databases">
        <title>Genome of the entomopathogenic fungus Entomophthora muscae.</title>
        <authorList>
            <person name="Elya C."/>
            <person name="Lovett B.R."/>
            <person name="Lee E."/>
            <person name="Macias A.M."/>
            <person name="Hajek A.E."/>
            <person name="De Bivort B.L."/>
            <person name="Kasson M.T."/>
            <person name="De Fine Licht H.H."/>
            <person name="Stajich J.E."/>
        </authorList>
    </citation>
    <scope>NUCLEOTIDE SEQUENCE</scope>
    <source>
        <strain evidence="1">Berkeley</strain>
    </source>
</reference>
<proteinExistence type="predicted"/>
<evidence type="ECO:0000313" key="2">
    <source>
        <dbReference type="Proteomes" id="UP001165960"/>
    </source>
</evidence>
<protein>
    <submittedName>
        <fullName evidence="1">Uncharacterized protein</fullName>
    </submittedName>
</protein>
<sequence length="851" mass="95659">MEKLPEVVDVYPEPMAQRPRMGCLGRPGEINVNYFPISFDQLGTIHHYDVTITPEVPPLVNKEVFGFFESQHRLDREVLDGIAIVFDGMKNAFTPRALPIGPSYEVEFAVPERGGRPNPRNPRIFKLKLVKVNEIKADIAEMHRRSNSGLTAIMAYNILFRHQPDTKFVQVRDSFFIREDVRPLANGVEVWPGFFRSFMPVGSGLALNVDTIVCTFYKPGNLLDTIAAFVGLRHRDELRDPRLKDHLKRIKSFIKNLRVTLNYRGDNPKEHKIRDLSMASADNTKFTLVEEGVERGETTVTEYFARKMGVRLDFPMLPCVEIKRGVLIPLELCDVIPGQRYARKLNEVQTADMIKITCVPPKVRAGKIMSGLKLMAPEKNDHLRQFGLRVEPRLVQVPSRLLPVPMIHYHGSSREKSLRPVDGAWNLRDKKLFEGKELKVWSVVVFHTENRVRRNVVETFIKEHVATCISTGLNIVNDRPKIYYAPPRAATAEKALQDIYVSTGNEFKARPQMLFCILPDKGAELYNAIKAACELGLGIPTQCVQSDKIFKPNRQYSANVCLKMNAKLGGINAAIHPSELGDLKNPSTLIIGADLSHPGPGSDEAPSITACIGSIDFSACRFASSVRVQKGRVAMIMDLQSMVVELLKLFFRGTGSKPARILYFRDGVSEGQFQQVLCTEMMAIKRACASLEAGYSPTVTFTLTQKRHHTRFFPIKQTDQDRSGNCKAGTIVESGICHPHYFDFFLQAHSGLQGTSRPIHYHVLIDENKHAPDALQSLCYNMCYLFTRATRAVSLIPPIYYAHLAAERARAHYKIADSSDSASMSSSAAAPSNVHETRRVGPELMKVMYYV</sequence>
<comment type="caution">
    <text evidence="1">The sequence shown here is derived from an EMBL/GenBank/DDBJ whole genome shotgun (WGS) entry which is preliminary data.</text>
</comment>